<protein>
    <submittedName>
        <fullName evidence="2">4-hydroxy-3-methylbut-2-enyl diphosphate reductase</fullName>
    </submittedName>
</protein>
<evidence type="ECO:0000256" key="1">
    <source>
        <dbReference type="SAM" id="MobiDB-lite"/>
    </source>
</evidence>
<reference evidence="2 4" key="1">
    <citation type="submission" date="2017-03" db="EMBL/GenBank/DDBJ databases">
        <title>The whole genome sequencing and assembly of Lysinibacillus sphaericus DSM 28T strain.</title>
        <authorList>
            <person name="Lee Y.-J."/>
            <person name="Yi H."/>
            <person name="Bahn Y.-S."/>
            <person name="Kim J.F."/>
            <person name="Lee D.-W."/>
        </authorList>
    </citation>
    <scope>NUCLEOTIDE SEQUENCE [LARGE SCALE GENOMIC DNA]</scope>
    <source>
        <strain evidence="2 4">DSM 28</strain>
    </source>
</reference>
<evidence type="ECO:0000313" key="5">
    <source>
        <dbReference type="Proteomes" id="UP000255295"/>
    </source>
</evidence>
<dbReference type="EMBL" id="UFSZ01000001">
    <property type="protein sequence ID" value="SUV17989.1"/>
    <property type="molecule type" value="Genomic_DNA"/>
</dbReference>
<organism evidence="2 4">
    <name type="scientific">Lysinibacillus sphaericus</name>
    <name type="common">Bacillus sphaericus</name>
    <dbReference type="NCBI Taxonomy" id="1421"/>
    <lineage>
        <taxon>Bacteria</taxon>
        <taxon>Bacillati</taxon>
        <taxon>Bacillota</taxon>
        <taxon>Bacilli</taxon>
        <taxon>Bacillales</taxon>
        <taxon>Bacillaceae</taxon>
        <taxon>Lysinibacillus</taxon>
    </lineage>
</organism>
<feature type="compositionally biased region" description="Low complexity" evidence="1">
    <location>
        <begin position="154"/>
        <end position="164"/>
    </location>
</feature>
<dbReference type="RefSeq" id="WP_024362994.1">
    <property type="nucleotide sequence ID" value="NZ_BJNS01000023.1"/>
</dbReference>
<gene>
    <name evidence="2" type="ORF">LS41612_08235</name>
    <name evidence="3" type="ORF">NCTC10338_03103</name>
</gene>
<reference evidence="3 5" key="2">
    <citation type="submission" date="2018-06" db="EMBL/GenBank/DDBJ databases">
        <authorList>
            <consortium name="Pathogen Informatics"/>
            <person name="Doyle S."/>
        </authorList>
    </citation>
    <scope>NUCLEOTIDE SEQUENCE [LARGE SCALE GENOMIC DNA]</scope>
    <source>
        <strain evidence="3 5">NCTC10338</strain>
    </source>
</reference>
<sequence length="179" mass="19134">MVFRPPYQFPMYPNGMQMPAQMPMQMRMPTPPQMPPQSFYPPGGFPQPRIPGGFPMSGGMRGAFGGQMPTPPVQEPSKIGSFLQQANSLFNSAKTYTPYIQQAMPMVKNIPSLLKLYKGFSGLPAAGAAAGAAAAATDAAAASNVAGSTRTRRSTQQSASTTPRQPLPSKPRIFQPPME</sequence>
<dbReference type="Proteomes" id="UP000255295">
    <property type="component" value="Unassembled WGS sequence"/>
</dbReference>
<evidence type="ECO:0000313" key="2">
    <source>
        <dbReference type="EMBL" id="AVK96242.1"/>
    </source>
</evidence>
<name>A0A2S0JYN4_LYSSH</name>
<accession>A0A2S0JYN4</accession>
<proteinExistence type="predicted"/>
<dbReference type="Proteomes" id="UP000238825">
    <property type="component" value="Chromosome"/>
</dbReference>
<dbReference type="GeneID" id="48276189"/>
<dbReference type="EMBL" id="CP019980">
    <property type="protein sequence ID" value="AVK96242.1"/>
    <property type="molecule type" value="Genomic_DNA"/>
</dbReference>
<dbReference type="AlphaFoldDB" id="A0A2S0JYN4"/>
<evidence type="ECO:0000313" key="3">
    <source>
        <dbReference type="EMBL" id="SUV17989.1"/>
    </source>
</evidence>
<feature type="region of interest" description="Disordered" evidence="1">
    <location>
        <begin position="139"/>
        <end position="179"/>
    </location>
</feature>
<evidence type="ECO:0000313" key="4">
    <source>
        <dbReference type="Proteomes" id="UP000238825"/>
    </source>
</evidence>